<name>A0A2G9ZLH2_9BACT</name>
<reference evidence="2 3" key="1">
    <citation type="submission" date="2017-09" db="EMBL/GenBank/DDBJ databases">
        <title>Depth-based differentiation of microbial function through sediment-hosted aquifers and enrichment of novel symbionts in the deep terrestrial subsurface.</title>
        <authorList>
            <person name="Probst A.J."/>
            <person name="Ladd B."/>
            <person name="Jarett J.K."/>
            <person name="Geller-Mcgrath D.E."/>
            <person name="Sieber C.M."/>
            <person name="Emerson J.B."/>
            <person name="Anantharaman K."/>
            <person name="Thomas B.C."/>
            <person name="Malmstrom R."/>
            <person name="Stieglmeier M."/>
            <person name="Klingl A."/>
            <person name="Woyke T."/>
            <person name="Ryan C.M."/>
            <person name="Banfield J.F."/>
        </authorList>
    </citation>
    <scope>NUCLEOTIDE SEQUENCE [LARGE SCALE GENOMIC DNA]</scope>
    <source>
        <strain evidence="2">CG23_combo_of_CG06-09_8_20_14_all_49_15</strain>
    </source>
</reference>
<dbReference type="EMBL" id="PCSD01000033">
    <property type="protein sequence ID" value="PIP33951.1"/>
    <property type="molecule type" value="Genomic_DNA"/>
</dbReference>
<keyword evidence="1" id="KW-0812">Transmembrane</keyword>
<feature type="transmembrane region" description="Helical" evidence="1">
    <location>
        <begin position="21"/>
        <end position="43"/>
    </location>
</feature>
<evidence type="ECO:0000313" key="3">
    <source>
        <dbReference type="Proteomes" id="UP000230729"/>
    </source>
</evidence>
<keyword evidence="1" id="KW-0472">Membrane</keyword>
<evidence type="ECO:0000256" key="1">
    <source>
        <dbReference type="SAM" id="Phobius"/>
    </source>
</evidence>
<comment type="caution">
    <text evidence="2">The sequence shown here is derived from an EMBL/GenBank/DDBJ whole genome shotgun (WGS) entry which is preliminary data.</text>
</comment>
<keyword evidence="1" id="KW-1133">Transmembrane helix</keyword>
<gene>
    <name evidence="2" type="ORF">COX22_01645</name>
</gene>
<evidence type="ECO:0008006" key="4">
    <source>
        <dbReference type="Google" id="ProtNLM"/>
    </source>
</evidence>
<proteinExistence type="predicted"/>
<evidence type="ECO:0000313" key="2">
    <source>
        <dbReference type="EMBL" id="PIP33951.1"/>
    </source>
</evidence>
<protein>
    <recommendedName>
        <fullName evidence="4">Prepilin-type N-terminal cleavage/methylation domain-containing protein</fullName>
    </recommendedName>
</protein>
<dbReference type="AlphaFoldDB" id="A0A2G9ZLH2"/>
<organism evidence="2 3">
    <name type="scientific">Candidatus Falkowbacteria bacterium CG23_combo_of_CG06-09_8_20_14_all_49_15</name>
    <dbReference type="NCBI Taxonomy" id="1974572"/>
    <lineage>
        <taxon>Bacteria</taxon>
        <taxon>Candidatus Falkowiibacteriota</taxon>
    </lineage>
</organism>
<accession>A0A2G9ZLH2</accession>
<sequence length="182" mass="20735">MLGFLPKNFIRFGQDRRGFSIIEVPIALYIIATGLIATIGLAGQTIQTQQINNNMVIGSMLAQEGLELVRWQREYNYLNSFNWSNQITDGAEYNYTVYLDTGTDVISFDGTPNDIANPEAKLYLDSKGFYTHDSGGESTVFSRLITATKINEDAYGFKSQVRWHDRGRNFNYVAETVLYDWR</sequence>
<dbReference type="Proteomes" id="UP000230729">
    <property type="component" value="Unassembled WGS sequence"/>
</dbReference>